<evidence type="ECO:0000256" key="1">
    <source>
        <dbReference type="SAM" id="MobiDB-lite"/>
    </source>
</evidence>
<gene>
    <name evidence="3" type="ORF">EDC63_106113</name>
</gene>
<dbReference type="Pfam" id="PF13699">
    <property type="entry name" value="eCIS_core"/>
    <property type="match status" value="1"/>
</dbReference>
<sequence>MNKSSVAQQAKTASFFPLAQGLIQRKCACGNHTVAGGACTECAKKTNGLQRKLAIGASNDPLEREADQVADQAMTTSAHSTLGNTPVRIQRYAGQTAGDADMAPSSVDHVLASTGRPLEPAFRQDMEQRLGYDFSQVRVHSDAAAEQSARDVHAHAYTVGHDVVFGAGRFTPGTRDGQRLIAHELTHVIQQQGAEGVSAGQSDGKRSLSSDSTGIPNVIQRKVVDDNNHLPCRAVAGRNAAYLTARENEAAALADSAAAAVRANPLAEPTRALVWKRFRLDYNDSLTRCRFLPEIGDRFAKIAREIRGTDCTYQCTATGEPSSECSTALGVTHIGMFGGQKIDLCSRFWAVAPDQQAITLLHEWAHYVFSTRGLNDELPGGFDTAECYNAFASEFAGQPITGPEDTNCVPNTRVLPALDQGRLHVGCSNVFLNLSAVGGYAYGLPGSHHYGTGGAGLDFLFPLTRMHDWELGVGARYLRFAPIDSNNRDAYLLGVRAALAFRYRPWRFGSQIGAYVEGGGVNVPVGTTGDKRHPYGAAGISGGVNFHIGRQTALQILGEVGGGIGFDTQNNQRFEWFQSGLSVVLQFQ</sequence>
<dbReference type="RefSeq" id="WP_124948166.1">
    <property type="nucleotide sequence ID" value="NZ_BHVT01000076.1"/>
</dbReference>
<evidence type="ECO:0000313" key="4">
    <source>
        <dbReference type="Proteomes" id="UP000295367"/>
    </source>
</evidence>
<dbReference type="OrthoDB" id="7387101at2"/>
<accession>A0A4R3Y597</accession>
<reference evidence="3 4" key="1">
    <citation type="submission" date="2019-03" db="EMBL/GenBank/DDBJ databases">
        <title>Genomic Encyclopedia of Type Strains, Phase IV (KMG-IV): sequencing the most valuable type-strain genomes for metagenomic binning, comparative biology and taxonomic classification.</title>
        <authorList>
            <person name="Goeker M."/>
        </authorList>
    </citation>
    <scope>NUCLEOTIDE SEQUENCE [LARGE SCALE GENOMIC DNA]</scope>
    <source>
        <strain evidence="3 4">DSM 100309</strain>
    </source>
</reference>
<dbReference type="SUPFAM" id="SSF55486">
    <property type="entry name" value="Metalloproteases ('zincins'), catalytic domain"/>
    <property type="match status" value="1"/>
</dbReference>
<feature type="domain" description="eCIS core" evidence="2">
    <location>
        <begin position="117"/>
        <end position="194"/>
    </location>
</feature>
<dbReference type="Proteomes" id="UP000295367">
    <property type="component" value="Unassembled WGS sequence"/>
</dbReference>
<feature type="region of interest" description="Disordered" evidence="1">
    <location>
        <begin position="193"/>
        <end position="212"/>
    </location>
</feature>
<proteinExistence type="predicted"/>
<protein>
    <submittedName>
        <fullName evidence="3">Uncharacterized protein DUF4157</fullName>
    </submittedName>
</protein>
<comment type="caution">
    <text evidence="3">The sequence shown here is derived from an EMBL/GenBank/DDBJ whole genome shotgun (WGS) entry which is preliminary data.</text>
</comment>
<dbReference type="Gene3D" id="3.40.390.10">
    <property type="entry name" value="Collagenase (Catalytic Domain)"/>
    <property type="match status" value="1"/>
</dbReference>
<organism evidence="3 4">
    <name type="scientific">Sulfurirhabdus autotrophica</name>
    <dbReference type="NCBI Taxonomy" id="1706046"/>
    <lineage>
        <taxon>Bacteria</taxon>
        <taxon>Pseudomonadati</taxon>
        <taxon>Pseudomonadota</taxon>
        <taxon>Betaproteobacteria</taxon>
        <taxon>Nitrosomonadales</taxon>
        <taxon>Sulfuricellaceae</taxon>
        <taxon>Sulfurirhabdus</taxon>
    </lineage>
</organism>
<evidence type="ECO:0000259" key="2">
    <source>
        <dbReference type="Pfam" id="PF13699"/>
    </source>
</evidence>
<keyword evidence="4" id="KW-1185">Reference proteome</keyword>
<name>A0A4R3Y597_9PROT</name>
<dbReference type="AlphaFoldDB" id="A0A4R3Y597"/>
<evidence type="ECO:0000313" key="3">
    <source>
        <dbReference type="EMBL" id="TCV86752.1"/>
    </source>
</evidence>
<dbReference type="GO" id="GO:0008237">
    <property type="term" value="F:metallopeptidase activity"/>
    <property type="evidence" value="ECO:0007669"/>
    <property type="project" value="InterPro"/>
</dbReference>
<dbReference type="InterPro" id="IPR024079">
    <property type="entry name" value="MetalloPept_cat_dom_sf"/>
</dbReference>
<dbReference type="EMBL" id="SMCO01000006">
    <property type="protein sequence ID" value="TCV86752.1"/>
    <property type="molecule type" value="Genomic_DNA"/>
</dbReference>
<dbReference type="InterPro" id="IPR025295">
    <property type="entry name" value="eCIS_core_dom"/>
</dbReference>